<evidence type="ECO:0000313" key="2">
    <source>
        <dbReference type="Proteomes" id="UP000596742"/>
    </source>
</evidence>
<evidence type="ECO:0008006" key="3">
    <source>
        <dbReference type="Google" id="ProtNLM"/>
    </source>
</evidence>
<dbReference type="OrthoDB" id="6189751at2759"/>
<accession>A0A8B6FRW1</accession>
<comment type="caution">
    <text evidence="1">The sequence shown here is derived from an EMBL/GenBank/DDBJ whole genome shotgun (WGS) entry which is preliminary data.</text>
</comment>
<protein>
    <recommendedName>
        <fullName evidence="3">Cohesin loading complex subunit SCC4 homolog</fullName>
    </recommendedName>
</protein>
<name>A0A8B6FRW1_MYTGA</name>
<sequence length="302" mass="35318">MWMNSIEPHTLQTIELAKTINSTLLYTADYMFNAIPKQDTIKYKKGIHQIISCHQSSLKYLNTNYLSVMCGQYAQYVQLNSSRNNNKHEYKQYKSCLCTLLQNIHHDAVSGWLMLASFFYRVKQYSNALQIIVYSISKCTPKKVCRNMDMSGSQYRFSDLQLSKKTSFVQLWKIMLVDVMKFTRNSLLIPNELQMEVENGVYFISSIVYAYFLMFLCHYHLNNFGQCLDCLHTLQLVIAEHYLIDKDSSFSLLYASYDILGIAFQLLRDSESARQAFMQSVLIFPDQRYNTSFKRLTLMNSL</sequence>
<reference evidence="1" key="1">
    <citation type="submission" date="2018-11" db="EMBL/GenBank/DDBJ databases">
        <authorList>
            <person name="Alioto T."/>
            <person name="Alioto T."/>
        </authorList>
    </citation>
    <scope>NUCLEOTIDE SEQUENCE</scope>
</reference>
<gene>
    <name evidence="1" type="ORF">MGAL_10B086905</name>
</gene>
<keyword evidence="2" id="KW-1185">Reference proteome</keyword>
<dbReference type="SUPFAM" id="SSF48452">
    <property type="entry name" value="TPR-like"/>
    <property type="match status" value="1"/>
</dbReference>
<organism evidence="1 2">
    <name type="scientific">Mytilus galloprovincialis</name>
    <name type="common">Mediterranean mussel</name>
    <dbReference type="NCBI Taxonomy" id="29158"/>
    <lineage>
        <taxon>Eukaryota</taxon>
        <taxon>Metazoa</taxon>
        <taxon>Spiralia</taxon>
        <taxon>Lophotrochozoa</taxon>
        <taxon>Mollusca</taxon>
        <taxon>Bivalvia</taxon>
        <taxon>Autobranchia</taxon>
        <taxon>Pteriomorphia</taxon>
        <taxon>Mytilida</taxon>
        <taxon>Mytiloidea</taxon>
        <taxon>Mytilidae</taxon>
        <taxon>Mytilinae</taxon>
        <taxon>Mytilus</taxon>
    </lineage>
</organism>
<evidence type="ECO:0000313" key="1">
    <source>
        <dbReference type="EMBL" id="VDI53645.1"/>
    </source>
</evidence>
<proteinExistence type="predicted"/>
<dbReference type="AlphaFoldDB" id="A0A8B6FRW1"/>
<dbReference type="InterPro" id="IPR011990">
    <property type="entry name" value="TPR-like_helical_dom_sf"/>
</dbReference>
<dbReference type="Proteomes" id="UP000596742">
    <property type="component" value="Unassembled WGS sequence"/>
</dbReference>
<dbReference type="EMBL" id="UYJE01007322">
    <property type="protein sequence ID" value="VDI53645.1"/>
    <property type="molecule type" value="Genomic_DNA"/>
</dbReference>